<feature type="compositionally biased region" description="Polar residues" evidence="1">
    <location>
        <begin position="180"/>
        <end position="197"/>
    </location>
</feature>
<comment type="caution">
    <text evidence="2">The sequence shown here is derived from an EMBL/GenBank/DDBJ whole genome shotgun (WGS) entry which is preliminary data.</text>
</comment>
<dbReference type="EMBL" id="AJIL01000203">
    <property type="protein sequence ID" value="KNE91466.1"/>
    <property type="molecule type" value="Genomic_DNA"/>
</dbReference>
<feature type="region of interest" description="Disordered" evidence="1">
    <location>
        <begin position="134"/>
        <end position="210"/>
    </location>
</feature>
<name>A0A0L0UX26_9BASI</name>
<accession>A0A0L0UX26</accession>
<evidence type="ECO:0000313" key="2">
    <source>
        <dbReference type="EMBL" id="KNE91466.1"/>
    </source>
</evidence>
<dbReference type="Proteomes" id="UP000054564">
    <property type="component" value="Unassembled WGS sequence"/>
</dbReference>
<evidence type="ECO:0000256" key="1">
    <source>
        <dbReference type="SAM" id="MobiDB-lite"/>
    </source>
</evidence>
<sequence>MIPSLNPSTLIPNEELNKPNEPIKTLKEVVKPPRSLVTIRKPLSLDKSLASSELESESESKDEIQEAEVIRLLIKKHVKIHANYLKATSDVDKKAVLDQAQQSQLILQKMIPNKEIESYVNGWNPWIEKKKIFPAPIKSKKRPKSDKRNQPRQSGSSRPDQPRSSNRQNQARSNIGRGQGHSNSNQRQTHSNNQGSNKRPREESEDLEDEVRWAKVHQATAVLRAFFCHTKR</sequence>
<evidence type="ECO:0000313" key="3">
    <source>
        <dbReference type="Proteomes" id="UP000054564"/>
    </source>
</evidence>
<proteinExistence type="predicted"/>
<dbReference type="OrthoDB" id="10559357at2759"/>
<dbReference type="AlphaFoldDB" id="A0A0L0UX26"/>
<feature type="compositionally biased region" description="Polar residues" evidence="1">
    <location>
        <begin position="151"/>
        <end position="173"/>
    </location>
</feature>
<reference evidence="3" key="1">
    <citation type="submission" date="2014-03" db="EMBL/GenBank/DDBJ databases">
        <title>The Genome Sequence of Puccinia striiformis f. sp. tritici PST-78.</title>
        <authorList>
            <consortium name="The Broad Institute Genome Sequencing Platform"/>
            <person name="Cuomo C."/>
            <person name="Hulbert S."/>
            <person name="Chen X."/>
            <person name="Walker B."/>
            <person name="Young S.K."/>
            <person name="Zeng Q."/>
            <person name="Gargeya S."/>
            <person name="Fitzgerald M."/>
            <person name="Haas B."/>
            <person name="Abouelleil A."/>
            <person name="Alvarado L."/>
            <person name="Arachchi H.M."/>
            <person name="Berlin A.M."/>
            <person name="Chapman S.B."/>
            <person name="Goldberg J."/>
            <person name="Griggs A."/>
            <person name="Gujja S."/>
            <person name="Hansen M."/>
            <person name="Howarth C."/>
            <person name="Imamovic A."/>
            <person name="Larimer J."/>
            <person name="McCowan C."/>
            <person name="Montmayeur A."/>
            <person name="Murphy C."/>
            <person name="Neiman D."/>
            <person name="Pearson M."/>
            <person name="Priest M."/>
            <person name="Roberts A."/>
            <person name="Saif S."/>
            <person name="Shea T."/>
            <person name="Sisk P."/>
            <person name="Sykes S."/>
            <person name="Wortman J."/>
            <person name="Nusbaum C."/>
            <person name="Birren B."/>
        </authorList>
    </citation>
    <scope>NUCLEOTIDE SEQUENCE [LARGE SCALE GENOMIC DNA]</scope>
    <source>
        <strain evidence="3">race PST-78</strain>
    </source>
</reference>
<organism evidence="2 3">
    <name type="scientific">Puccinia striiformis f. sp. tritici PST-78</name>
    <dbReference type="NCBI Taxonomy" id="1165861"/>
    <lineage>
        <taxon>Eukaryota</taxon>
        <taxon>Fungi</taxon>
        <taxon>Dikarya</taxon>
        <taxon>Basidiomycota</taxon>
        <taxon>Pucciniomycotina</taxon>
        <taxon>Pucciniomycetes</taxon>
        <taxon>Pucciniales</taxon>
        <taxon>Pucciniaceae</taxon>
        <taxon>Puccinia</taxon>
    </lineage>
</organism>
<gene>
    <name evidence="2" type="ORF">PSTG_15124</name>
</gene>
<protein>
    <submittedName>
        <fullName evidence="2">Uncharacterized protein</fullName>
    </submittedName>
</protein>
<keyword evidence="3" id="KW-1185">Reference proteome</keyword>